<evidence type="ECO:0000313" key="3">
    <source>
        <dbReference type="Proteomes" id="UP001432180"/>
    </source>
</evidence>
<feature type="chain" id="PRO_5046370321" evidence="1">
    <location>
        <begin position="29"/>
        <end position="136"/>
    </location>
</feature>
<feature type="signal peptide" evidence="1">
    <location>
        <begin position="1"/>
        <end position="28"/>
    </location>
</feature>
<reference evidence="2 3" key="1">
    <citation type="journal article" date="2023" name="Microorganisms">
        <title>Thiorhodovibrio frisius and Trv. litoralis spp. nov., Two Novel Members from a Clade of Fastidious Purple Sulfur Bacteria That Exhibit Unique Red-Shifted Light-Harvesting Capabilities.</title>
        <authorList>
            <person name="Methner A."/>
            <person name="Kuzyk S.B."/>
            <person name="Petersen J."/>
            <person name="Bauer S."/>
            <person name="Brinkmann H."/>
            <person name="Sichau K."/>
            <person name="Wanner G."/>
            <person name="Wolf J."/>
            <person name="Neumann-Schaal M."/>
            <person name="Henke P."/>
            <person name="Tank M."/>
            <person name="Sproer C."/>
            <person name="Bunk B."/>
            <person name="Overmann J."/>
        </authorList>
    </citation>
    <scope>NUCLEOTIDE SEQUENCE [LARGE SCALE GENOMIC DNA]</scope>
    <source>
        <strain evidence="2 3">DSM 6702</strain>
    </source>
</reference>
<protein>
    <submittedName>
        <fullName evidence="2">Uncharacterized protein</fullName>
    </submittedName>
</protein>
<keyword evidence="1" id="KW-0732">Signal</keyword>
<dbReference type="EMBL" id="CP121472">
    <property type="protein sequence ID" value="WPL19588.1"/>
    <property type="molecule type" value="Genomic_DNA"/>
</dbReference>
<sequence length="136" mass="15346">MRSRQRQHLFIASLIMLSSLAPSLPAQAYDGLDLYDCVISDQDRFNSKGVRLTSVRNILAQDRANYHKFNRRDTLDSADQTFLTPGQRQLWQSARVDIDPALRAKILNGGAVAITVYVFSRDWIEVREGLIPPGVS</sequence>
<organism evidence="2 3">
    <name type="scientific">Thiorhodovibrio winogradskyi</name>
    <dbReference type="NCBI Taxonomy" id="77007"/>
    <lineage>
        <taxon>Bacteria</taxon>
        <taxon>Pseudomonadati</taxon>
        <taxon>Pseudomonadota</taxon>
        <taxon>Gammaproteobacteria</taxon>
        <taxon>Chromatiales</taxon>
        <taxon>Chromatiaceae</taxon>
        <taxon>Thiorhodovibrio</taxon>
    </lineage>
</organism>
<accession>A0ABZ0SH18</accession>
<evidence type="ECO:0000256" key="1">
    <source>
        <dbReference type="SAM" id="SignalP"/>
    </source>
</evidence>
<keyword evidence="3" id="KW-1185">Reference proteome</keyword>
<proteinExistence type="predicted"/>
<dbReference type="RefSeq" id="WP_328985339.1">
    <property type="nucleotide sequence ID" value="NZ_CP121472.1"/>
</dbReference>
<gene>
    <name evidence="2" type="ORF">Thiowin_04725</name>
</gene>
<dbReference type="Proteomes" id="UP001432180">
    <property type="component" value="Chromosome"/>
</dbReference>
<evidence type="ECO:0000313" key="2">
    <source>
        <dbReference type="EMBL" id="WPL19588.1"/>
    </source>
</evidence>
<name>A0ABZ0SH18_9GAMM</name>